<keyword evidence="8 10" id="KW-0472">Membrane</keyword>
<evidence type="ECO:0000256" key="4">
    <source>
        <dbReference type="ARBA" id="ARBA00022787"/>
    </source>
</evidence>
<keyword evidence="6 10" id="KW-1133">Transmembrane helix</keyword>
<proteinExistence type="inferred from homology"/>
<keyword evidence="5" id="KW-0653">Protein transport</keyword>
<evidence type="ECO:0000256" key="10">
    <source>
        <dbReference type="SAM" id="Phobius"/>
    </source>
</evidence>
<evidence type="ECO:0000256" key="7">
    <source>
        <dbReference type="ARBA" id="ARBA00023128"/>
    </source>
</evidence>
<evidence type="ECO:0000256" key="6">
    <source>
        <dbReference type="ARBA" id="ARBA00022989"/>
    </source>
</evidence>
<dbReference type="InterPro" id="IPR019603">
    <property type="entry name" value="Tom5"/>
</dbReference>
<dbReference type="AlphaFoldDB" id="A0A2H1W559"/>
<evidence type="ECO:0000256" key="2">
    <source>
        <dbReference type="ARBA" id="ARBA00022448"/>
    </source>
</evidence>
<dbReference type="GO" id="GO:0015031">
    <property type="term" value="P:protein transport"/>
    <property type="evidence" value="ECO:0007669"/>
    <property type="project" value="UniProtKB-KW"/>
</dbReference>
<evidence type="ECO:0000256" key="3">
    <source>
        <dbReference type="ARBA" id="ARBA00022692"/>
    </source>
</evidence>
<evidence type="ECO:0000313" key="11">
    <source>
        <dbReference type="EMBL" id="SOQ48177.1"/>
    </source>
</evidence>
<evidence type="ECO:0000256" key="9">
    <source>
        <dbReference type="ARBA" id="ARBA00025716"/>
    </source>
</evidence>
<comment type="similarity">
    <text evidence="9">Belongs to the Tom5 family.</text>
</comment>
<dbReference type="EMBL" id="ODYU01006379">
    <property type="protein sequence ID" value="SOQ48177.1"/>
    <property type="molecule type" value="Genomic_DNA"/>
</dbReference>
<reference evidence="11" key="1">
    <citation type="submission" date="2016-07" db="EMBL/GenBank/DDBJ databases">
        <authorList>
            <person name="Bretaudeau A."/>
        </authorList>
    </citation>
    <scope>NUCLEOTIDE SEQUENCE</scope>
    <source>
        <strain evidence="11">Rice</strain>
        <tissue evidence="11">Whole body</tissue>
    </source>
</reference>
<dbReference type="GO" id="GO:0006626">
    <property type="term" value="P:protein targeting to mitochondrion"/>
    <property type="evidence" value="ECO:0007669"/>
    <property type="project" value="UniProtKB-ARBA"/>
</dbReference>
<keyword evidence="7" id="KW-0496">Mitochondrion</keyword>
<comment type="subcellular location">
    <subcellularLocation>
        <location evidence="1">Mitochondrion outer membrane</location>
        <topology evidence="1">Single-pass membrane protein</topology>
    </subcellularLocation>
</comment>
<sequence length="77" mass="9091">MFRLPYGERVDPMEEKRQARENTISSVITFAILCAAIRVVTLCFDLLPLFWNTADFNHRKIYTTWRKSNTTLRKHAS</sequence>
<evidence type="ECO:0000256" key="8">
    <source>
        <dbReference type="ARBA" id="ARBA00023136"/>
    </source>
</evidence>
<keyword evidence="4" id="KW-1000">Mitochondrion outer membrane</keyword>
<accession>A0A2H1W559</accession>
<dbReference type="Pfam" id="PF10642">
    <property type="entry name" value="Tom5"/>
    <property type="match status" value="1"/>
</dbReference>
<gene>
    <name evidence="11" type="ORF">SFRICE_038828</name>
</gene>
<evidence type="ECO:0000256" key="5">
    <source>
        <dbReference type="ARBA" id="ARBA00022927"/>
    </source>
</evidence>
<feature type="transmembrane region" description="Helical" evidence="10">
    <location>
        <begin position="27"/>
        <end position="51"/>
    </location>
</feature>
<keyword evidence="2" id="KW-0813">Transport</keyword>
<dbReference type="GO" id="GO:0005741">
    <property type="term" value="C:mitochondrial outer membrane"/>
    <property type="evidence" value="ECO:0007669"/>
    <property type="project" value="UniProtKB-SubCell"/>
</dbReference>
<protein>
    <submittedName>
        <fullName evidence="11">SFRICE_038828</fullName>
    </submittedName>
</protein>
<name>A0A2H1W559_SPOFR</name>
<keyword evidence="3 10" id="KW-0812">Transmembrane</keyword>
<organism evidence="11">
    <name type="scientific">Spodoptera frugiperda</name>
    <name type="common">Fall armyworm</name>
    <dbReference type="NCBI Taxonomy" id="7108"/>
    <lineage>
        <taxon>Eukaryota</taxon>
        <taxon>Metazoa</taxon>
        <taxon>Ecdysozoa</taxon>
        <taxon>Arthropoda</taxon>
        <taxon>Hexapoda</taxon>
        <taxon>Insecta</taxon>
        <taxon>Pterygota</taxon>
        <taxon>Neoptera</taxon>
        <taxon>Endopterygota</taxon>
        <taxon>Lepidoptera</taxon>
        <taxon>Glossata</taxon>
        <taxon>Ditrysia</taxon>
        <taxon>Noctuoidea</taxon>
        <taxon>Noctuidae</taxon>
        <taxon>Amphipyrinae</taxon>
        <taxon>Spodoptera</taxon>
    </lineage>
</organism>
<evidence type="ECO:0000256" key="1">
    <source>
        <dbReference type="ARBA" id="ARBA00004572"/>
    </source>
</evidence>